<proteinExistence type="predicted"/>
<dbReference type="Proteomes" id="UP001501581">
    <property type="component" value="Unassembled WGS sequence"/>
</dbReference>
<protein>
    <submittedName>
        <fullName evidence="2">Uncharacterized protein</fullName>
    </submittedName>
</protein>
<evidence type="ECO:0000256" key="1">
    <source>
        <dbReference type="SAM" id="MobiDB-lite"/>
    </source>
</evidence>
<reference evidence="2 3" key="1">
    <citation type="journal article" date="2019" name="Int. J. Syst. Evol. Microbiol.">
        <title>The Global Catalogue of Microorganisms (GCM) 10K type strain sequencing project: providing services to taxonomists for standard genome sequencing and annotation.</title>
        <authorList>
            <consortium name="The Broad Institute Genomics Platform"/>
            <consortium name="The Broad Institute Genome Sequencing Center for Infectious Disease"/>
            <person name="Wu L."/>
            <person name="Ma J."/>
        </authorList>
    </citation>
    <scope>NUCLEOTIDE SEQUENCE [LARGE SCALE GENOMIC DNA]</scope>
    <source>
        <strain evidence="2 3">JCM 13008</strain>
    </source>
</reference>
<sequence length="195" mass="20830">MQPTLGPQPSLPRQGPTPIFGTCAPRPVAALDPTQPTPQDRVDLDGDHTAWSFHEIAGGVVGVEPTGYGDPTRKVLVALSRIGGSAAVVRDDIDAMVRFGAATDGALVFDDDEYDYVEPRHFPRHLRALASRAWVDLDQPLDDQVEDAFTIGREMVSVHTGLKVTDADIEAASAAPGYQSPALGYVEELVALGED</sequence>
<gene>
    <name evidence="2" type="ORF">GCM10009668_38450</name>
</gene>
<organism evidence="2 3">
    <name type="scientific">Nocardioides dubius</name>
    <dbReference type="NCBI Taxonomy" id="317019"/>
    <lineage>
        <taxon>Bacteria</taxon>
        <taxon>Bacillati</taxon>
        <taxon>Actinomycetota</taxon>
        <taxon>Actinomycetes</taxon>
        <taxon>Propionibacteriales</taxon>
        <taxon>Nocardioidaceae</taxon>
        <taxon>Nocardioides</taxon>
    </lineage>
</organism>
<keyword evidence="3" id="KW-1185">Reference proteome</keyword>
<comment type="caution">
    <text evidence="2">The sequence shown here is derived from an EMBL/GenBank/DDBJ whole genome shotgun (WGS) entry which is preliminary data.</text>
</comment>
<accession>A0ABN1U1W6</accession>
<feature type="region of interest" description="Disordered" evidence="1">
    <location>
        <begin position="1"/>
        <end position="37"/>
    </location>
</feature>
<dbReference type="EMBL" id="BAAALG010000014">
    <property type="protein sequence ID" value="GAA1112931.1"/>
    <property type="molecule type" value="Genomic_DNA"/>
</dbReference>
<evidence type="ECO:0000313" key="2">
    <source>
        <dbReference type="EMBL" id="GAA1112931.1"/>
    </source>
</evidence>
<evidence type="ECO:0000313" key="3">
    <source>
        <dbReference type="Proteomes" id="UP001501581"/>
    </source>
</evidence>
<name>A0ABN1U1W6_9ACTN</name>